<protein>
    <submittedName>
        <fullName evidence="1">Uncharacterized protein</fullName>
    </submittedName>
</protein>
<organism evidence="1 2">
    <name type="scientific">Peribacillus psychrosaccharolyticus</name>
    <name type="common">Bacillus psychrosaccharolyticus</name>
    <dbReference type="NCBI Taxonomy" id="1407"/>
    <lineage>
        <taxon>Bacteria</taxon>
        <taxon>Bacillati</taxon>
        <taxon>Bacillota</taxon>
        <taxon>Bacilli</taxon>
        <taxon>Bacillales</taxon>
        <taxon>Bacillaceae</taxon>
        <taxon>Peribacillus</taxon>
    </lineage>
</organism>
<proteinExistence type="predicted"/>
<reference evidence="1 2" key="1">
    <citation type="submission" date="2021-01" db="EMBL/GenBank/DDBJ databases">
        <title>FDA dAtabase for Regulatory Grade micrObial Sequences (FDA-ARGOS): Supporting development and validation of Infectious Disease Dx tests.</title>
        <authorList>
            <person name="Nelson B."/>
            <person name="Plummer A."/>
            <person name="Tallon L."/>
            <person name="Sadzewicz L."/>
            <person name="Zhao X."/>
            <person name="Boylan J."/>
            <person name="Ott S."/>
            <person name="Bowen H."/>
            <person name="Vavikolanu K."/>
            <person name="Mehta A."/>
            <person name="Aluvathingal J."/>
            <person name="Nadendla S."/>
            <person name="Myers T."/>
            <person name="Yan Y."/>
            <person name="Sichtig H."/>
        </authorList>
    </citation>
    <scope>NUCLEOTIDE SEQUENCE [LARGE SCALE GENOMIC DNA]</scope>
    <source>
        <strain evidence="1 2">FDAARGOS_1161</strain>
    </source>
</reference>
<accession>A0A974NRH0</accession>
<evidence type="ECO:0000313" key="1">
    <source>
        <dbReference type="EMBL" id="QQT02423.1"/>
    </source>
</evidence>
<dbReference type="KEGG" id="ppsr:I6J18_11645"/>
<dbReference type="Proteomes" id="UP000595254">
    <property type="component" value="Chromosome"/>
</dbReference>
<dbReference type="RefSeq" id="WP_051387431.1">
    <property type="nucleotide sequence ID" value="NZ_CP068053.1"/>
</dbReference>
<keyword evidence="2" id="KW-1185">Reference proteome</keyword>
<evidence type="ECO:0000313" key="2">
    <source>
        <dbReference type="Proteomes" id="UP000595254"/>
    </source>
</evidence>
<dbReference type="AlphaFoldDB" id="A0A974NRH0"/>
<gene>
    <name evidence="1" type="ORF">I6J18_11645</name>
</gene>
<name>A0A974NRH0_PERPY</name>
<sequence length="94" mass="10875">MAAIDIQTIQQFVSVPVSVAIQSSEGEQAQFVKKTIEKIEWCPEHTHIRIYFDHFNFFAIPASSETLLTDRQWSAFDAEGQLFYLIRKESVNHD</sequence>
<dbReference type="EMBL" id="CP068053">
    <property type="protein sequence ID" value="QQT02423.1"/>
    <property type="molecule type" value="Genomic_DNA"/>
</dbReference>